<evidence type="ECO:0000313" key="11">
    <source>
        <dbReference type="Proteomes" id="UP000027138"/>
    </source>
</evidence>
<dbReference type="KEGG" id="jcu:105633468"/>
<dbReference type="SUPFAM" id="SSF50978">
    <property type="entry name" value="WD40 repeat-like"/>
    <property type="match status" value="1"/>
</dbReference>
<keyword evidence="11" id="KW-1185">Reference proteome</keyword>
<evidence type="ECO:0000256" key="3">
    <source>
        <dbReference type="ARBA" id="ARBA00021234"/>
    </source>
</evidence>
<organism evidence="10 11">
    <name type="scientific">Jatropha curcas</name>
    <name type="common">Barbados nut</name>
    <dbReference type="NCBI Taxonomy" id="180498"/>
    <lineage>
        <taxon>Eukaryota</taxon>
        <taxon>Viridiplantae</taxon>
        <taxon>Streptophyta</taxon>
        <taxon>Embryophyta</taxon>
        <taxon>Tracheophyta</taxon>
        <taxon>Spermatophyta</taxon>
        <taxon>Magnoliopsida</taxon>
        <taxon>eudicotyledons</taxon>
        <taxon>Gunneridae</taxon>
        <taxon>Pentapetalae</taxon>
        <taxon>rosids</taxon>
        <taxon>fabids</taxon>
        <taxon>Malpighiales</taxon>
        <taxon>Euphorbiaceae</taxon>
        <taxon>Crotonoideae</taxon>
        <taxon>Jatropheae</taxon>
        <taxon>Jatropha</taxon>
    </lineage>
</organism>
<dbReference type="GO" id="GO:0006974">
    <property type="term" value="P:DNA damage response"/>
    <property type="evidence" value="ECO:0007669"/>
    <property type="project" value="UniProtKB-KW"/>
</dbReference>
<keyword evidence="6" id="KW-0227">DNA damage</keyword>
<dbReference type="InterPro" id="IPR036322">
    <property type="entry name" value="WD40_repeat_dom_sf"/>
</dbReference>
<evidence type="ECO:0000313" key="10">
    <source>
        <dbReference type="EMBL" id="KDP38634.1"/>
    </source>
</evidence>
<dbReference type="OrthoDB" id="9890280at2759"/>
<dbReference type="InterPro" id="IPR050853">
    <property type="entry name" value="WD_repeat_DNA-damage-binding"/>
</dbReference>
<dbReference type="GO" id="GO:2000001">
    <property type="term" value="P:regulation of DNA damage checkpoint"/>
    <property type="evidence" value="ECO:0007669"/>
    <property type="project" value="TreeGrafter"/>
</dbReference>
<keyword evidence="7" id="KW-0238">DNA-binding</keyword>
<evidence type="ECO:0000256" key="1">
    <source>
        <dbReference type="ARBA" id="ARBA00002530"/>
    </source>
</evidence>
<feature type="compositionally biased region" description="Basic residues" evidence="9">
    <location>
        <begin position="41"/>
        <end position="52"/>
    </location>
</feature>
<sequence length="511" mass="57235">MAPQKLTEYERKRLENIRRNDEMMAALKIHSKASQLSAATKRQRIGPSKSHKLSPEKKKNTQTESPMVIRRSLRARGMPPDSGGLDMDSIETPIKIPTPISSPKPSPRVMGPLSMRDAYSGTGSDRELTGTILSLEKKTNVDSSIKKESDGFEAVKKEENGDFSHELVEGVIKSEYFDSEIKIEKKEIQSCVDLWSMDLKPENIARILPGRIMIVRFWPCTDVNMIVAGNKFGNIAFWNVDSKGKEEGDGIFLYRPHTAPVSGILFQKSCPKIFTSSYDGFLRLMDAEKDVFDLVYSSDDAIFSLSQRPNDMNGLYFGEGHGGLNIWDERTGKSSSHWILHEDRINSIDFNSQNPNIMATSSTDGTACLWDLRRVNADKPENLKIISHNRAVHSAYFSPSGSFLATTSVDDTVGILGGVNFEDLSMVYHNNQTGRWLSSFRAIWGWDDSYIFIGYMKRGVDVICRSRRTEILTLQSPHMSAIPCRFDAHPYNVGMLAGATSGGQVYIWTSS</sequence>
<dbReference type="Gene3D" id="2.130.10.10">
    <property type="entry name" value="YVTN repeat-like/Quinoprotein amine dehydrogenase"/>
    <property type="match status" value="1"/>
</dbReference>
<evidence type="ECO:0000256" key="7">
    <source>
        <dbReference type="ARBA" id="ARBA00023125"/>
    </source>
</evidence>
<gene>
    <name evidence="10" type="ORF">JCGZ_03987</name>
</gene>
<evidence type="ECO:0000256" key="9">
    <source>
        <dbReference type="SAM" id="MobiDB-lite"/>
    </source>
</evidence>
<reference evidence="10 11" key="1">
    <citation type="journal article" date="2014" name="PLoS ONE">
        <title>Global Analysis of Gene Expression Profiles in Physic Nut (Jatropha curcas L.) Seedlings Exposed to Salt Stress.</title>
        <authorList>
            <person name="Zhang L."/>
            <person name="Zhang C."/>
            <person name="Wu P."/>
            <person name="Chen Y."/>
            <person name="Li M."/>
            <person name="Jiang H."/>
            <person name="Wu G."/>
        </authorList>
    </citation>
    <scope>NUCLEOTIDE SEQUENCE [LARGE SCALE GENOMIC DNA]</scope>
    <source>
        <strain evidence="11">cv. GZQX0401</strain>
        <tissue evidence="10">Young leaves</tissue>
    </source>
</reference>
<dbReference type="STRING" id="180498.A0A067L3G7"/>
<dbReference type="FunFam" id="2.130.10.10:FF:000180">
    <property type="entry name" value="WD repeat-containing protein 76"/>
    <property type="match status" value="1"/>
</dbReference>
<comment type="function">
    <text evidence="1">Specifically binds 5-hydroxymethylcytosine (5hmC), suggesting that it acts as a specific reader of 5hmC.</text>
</comment>
<evidence type="ECO:0000256" key="8">
    <source>
        <dbReference type="PROSITE-ProRule" id="PRU00221"/>
    </source>
</evidence>
<accession>A0A067L3G7</accession>
<dbReference type="PANTHER" id="PTHR14773:SF0">
    <property type="entry name" value="WD REPEAT-CONTAINING PROTEIN 76"/>
    <property type="match status" value="1"/>
</dbReference>
<evidence type="ECO:0000256" key="2">
    <source>
        <dbReference type="ARBA" id="ARBA00005434"/>
    </source>
</evidence>
<dbReference type="AlphaFoldDB" id="A0A067L3G7"/>
<dbReference type="SMART" id="SM00320">
    <property type="entry name" value="WD40"/>
    <property type="match status" value="3"/>
</dbReference>
<evidence type="ECO:0000256" key="6">
    <source>
        <dbReference type="ARBA" id="ARBA00022763"/>
    </source>
</evidence>
<dbReference type="PROSITE" id="PS50082">
    <property type="entry name" value="WD_REPEATS_2"/>
    <property type="match status" value="1"/>
</dbReference>
<dbReference type="InterPro" id="IPR019775">
    <property type="entry name" value="WD40_repeat_CS"/>
</dbReference>
<name>A0A067L3G7_JATCU</name>
<evidence type="ECO:0000256" key="5">
    <source>
        <dbReference type="ARBA" id="ARBA00022737"/>
    </source>
</evidence>
<dbReference type="GO" id="GO:0003677">
    <property type="term" value="F:DNA binding"/>
    <property type="evidence" value="ECO:0007669"/>
    <property type="project" value="UniProtKB-KW"/>
</dbReference>
<keyword evidence="5" id="KW-0677">Repeat</keyword>
<evidence type="ECO:0000256" key="4">
    <source>
        <dbReference type="ARBA" id="ARBA00022574"/>
    </source>
</evidence>
<dbReference type="Proteomes" id="UP000027138">
    <property type="component" value="Unassembled WGS sequence"/>
</dbReference>
<dbReference type="GO" id="GO:0005634">
    <property type="term" value="C:nucleus"/>
    <property type="evidence" value="ECO:0007669"/>
    <property type="project" value="TreeGrafter"/>
</dbReference>
<keyword evidence="4 8" id="KW-0853">WD repeat</keyword>
<dbReference type="InterPro" id="IPR001680">
    <property type="entry name" value="WD40_rpt"/>
</dbReference>
<dbReference type="PANTHER" id="PTHR14773">
    <property type="entry name" value="WD REPEAT-CONTAINING PROTEIN 76"/>
    <property type="match status" value="1"/>
</dbReference>
<proteinExistence type="inferred from homology"/>
<dbReference type="EMBL" id="KK914358">
    <property type="protein sequence ID" value="KDP38634.1"/>
    <property type="molecule type" value="Genomic_DNA"/>
</dbReference>
<feature type="region of interest" description="Disordered" evidence="9">
    <location>
        <begin position="28"/>
        <end position="65"/>
    </location>
</feature>
<dbReference type="Pfam" id="PF00400">
    <property type="entry name" value="WD40"/>
    <property type="match status" value="3"/>
</dbReference>
<feature type="repeat" description="WD" evidence="8">
    <location>
        <begin position="341"/>
        <end position="373"/>
    </location>
</feature>
<dbReference type="InterPro" id="IPR015943">
    <property type="entry name" value="WD40/YVTN_repeat-like_dom_sf"/>
</dbReference>
<protein>
    <recommendedName>
        <fullName evidence="3">WD repeat-containing protein 76</fullName>
    </recommendedName>
</protein>
<dbReference type="PROSITE" id="PS00678">
    <property type="entry name" value="WD_REPEATS_1"/>
    <property type="match status" value="1"/>
</dbReference>
<comment type="similarity">
    <text evidence="2">Belongs to the WD repeat DDB2/WDR76 family.</text>
</comment>